<dbReference type="PANTHER" id="PTHR36700:SF1">
    <property type="entry name" value="CRISPR SYSTEM CMR SUBUNIT CMR4"/>
    <property type="match status" value="1"/>
</dbReference>
<evidence type="ECO:0000256" key="1">
    <source>
        <dbReference type="ARBA" id="ARBA00023118"/>
    </source>
</evidence>
<proteinExistence type="predicted"/>
<keyword evidence="4" id="KW-1185">Reference proteome</keyword>
<dbReference type="AlphaFoldDB" id="A0A380MZD1"/>
<dbReference type="NCBIfam" id="TIGR02580">
    <property type="entry name" value="cas_RAMP_Cmr4"/>
    <property type="match status" value="1"/>
</dbReference>
<dbReference type="Proteomes" id="UP000254601">
    <property type="component" value="Unassembled WGS sequence"/>
</dbReference>
<organism evidence="3 4">
    <name type="scientific">Suttonella ornithocola</name>
    <dbReference type="NCBI Taxonomy" id="279832"/>
    <lineage>
        <taxon>Bacteria</taxon>
        <taxon>Pseudomonadati</taxon>
        <taxon>Pseudomonadota</taxon>
        <taxon>Gammaproteobacteria</taxon>
        <taxon>Cardiobacteriales</taxon>
        <taxon>Cardiobacteriaceae</taxon>
        <taxon>Suttonella</taxon>
    </lineage>
</organism>
<keyword evidence="1" id="KW-0051">Antiviral defense</keyword>
<protein>
    <submittedName>
        <fullName evidence="3">CRISPR type III-B/RAMP module RAMP protein Cmr4</fullName>
    </submittedName>
</protein>
<dbReference type="PANTHER" id="PTHR36700">
    <property type="entry name" value="CRISPR SYSTEM CMR SUBUNIT CMR4"/>
    <property type="match status" value="1"/>
</dbReference>
<accession>A0A380MZD1</accession>
<dbReference type="RefSeq" id="WP_072575844.1">
    <property type="nucleotide sequence ID" value="NZ_LWHB01000030.1"/>
</dbReference>
<sequence>MKHALITLHAQTAIHAGIGSTDNVIDLPIQREAHTAYPCVFGSSMKGALRALATEKNSDYTGILFGNAGNLNTGNAGALLVSDARLLLLPIRSLTGNFRWVSCPQILGRFQQDAKRFQSNIDFQLPKVDTGEVLLSDDTKDHLYLEEYRLYRADTAIDTQLIKELAKMLGYDDAEDRLKKYLAIISDDDFAYLVQYTLPVHAHIAIGDNKIVKDGALWYEETLPSDTVLYFGVAASDSRKKDYPQSANELLDAFCALLPRENPWIQIGGNETVGMGWCEAHILRQEV</sequence>
<evidence type="ECO:0000259" key="2">
    <source>
        <dbReference type="Pfam" id="PF03787"/>
    </source>
</evidence>
<feature type="domain" description="CRISPR type III-associated protein" evidence="2">
    <location>
        <begin position="8"/>
        <end position="279"/>
    </location>
</feature>
<gene>
    <name evidence="3" type="ORF">NCTC13337_02138</name>
</gene>
<dbReference type="EMBL" id="UHIC01000001">
    <property type="protein sequence ID" value="SUO97041.1"/>
    <property type="molecule type" value="Genomic_DNA"/>
</dbReference>
<dbReference type="InterPro" id="IPR013410">
    <property type="entry name" value="CRISPR-assoc_RAMP_Cmr4"/>
</dbReference>
<dbReference type="Pfam" id="PF03787">
    <property type="entry name" value="RAMPs"/>
    <property type="match status" value="1"/>
</dbReference>
<reference evidence="3 4" key="1">
    <citation type="submission" date="2018-06" db="EMBL/GenBank/DDBJ databases">
        <authorList>
            <consortium name="Pathogen Informatics"/>
            <person name="Doyle S."/>
        </authorList>
    </citation>
    <scope>NUCLEOTIDE SEQUENCE [LARGE SCALE GENOMIC DNA]</scope>
    <source>
        <strain evidence="3 4">NCTC13337</strain>
    </source>
</reference>
<evidence type="ECO:0000313" key="3">
    <source>
        <dbReference type="EMBL" id="SUO97041.1"/>
    </source>
</evidence>
<dbReference type="InterPro" id="IPR005537">
    <property type="entry name" value="RAMP_III_fam"/>
</dbReference>
<name>A0A380MZD1_9GAMM</name>
<dbReference type="GO" id="GO:0051607">
    <property type="term" value="P:defense response to virus"/>
    <property type="evidence" value="ECO:0007669"/>
    <property type="project" value="UniProtKB-KW"/>
</dbReference>
<evidence type="ECO:0000313" key="4">
    <source>
        <dbReference type="Proteomes" id="UP000254601"/>
    </source>
</evidence>